<dbReference type="OrthoDB" id="2943086at2759"/>
<evidence type="ECO:0000313" key="2">
    <source>
        <dbReference type="EMBL" id="THH19226.1"/>
    </source>
</evidence>
<gene>
    <name evidence="2" type="ORF">EUX98_g8818</name>
</gene>
<evidence type="ECO:0000313" key="3">
    <source>
        <dbReference type="Proteomes" id="UP000308730"/>
    </source>
</evidence>
<feature type="compositionally biased region" description="Low complexity" evidence="1">
    <location>
        <begin position="139"/>
        <end position="164"/>
    </location>
</feature>
<name>A0A4S4M295_9APHY</name>
<feature type="region of interest" description="Disordered" evidence="1">
    <location>
        <begin position="127"/>
        <end position="182"/>
    </location>
</feature>
<dbReference type="EMBL" id="SGPM01000551">
    <property type="protein sequence ID" value="THH19226.1"/>
    <property type="molecule type" value="Genomic_DNA"/>
</dbReference>
<feature type="compositionally biased region" description="Polar residues" evidence="1">
    <location>
        <begin position="1"/>
        <end position="17"/>
    </location>
</feature>
<keyword evidence="3" id="KW-1185">Reference proteome</keyword>
<protein>
    <submittedName>
        <fullName evidence="2">Uncharacterized protein</fullName>
    </submittedName>
</protein>
<accession>A0A4S4M295</accession>
<feature type="region of interest" description="Disordered" evidence="1">
    <location>
        <begin position="1"/>
        <end position="91"/>
    </location>
</feature>
<organism evidence="2 3">
    <name type="scientific">Antrodiella citrinella</name>
    <dbReference type="NCBI Taxonomy" id="2447956"/>
    <lineage>
        <taxon>Eukaryota</taxon>
        <taxon>Fungi</taxon>
        <taxon>Dikarya</taxon>
        <taxon>Basidiomycota</taxon>
        <taxon>Agaricomycotina</taxon>
        <taxon>Agaricomycetes</taxon>
        <taxon>Polyporales</taxon>
        <taxon>Steccherinaceae</taxon>
        <taxon>Antrodiella</taxon>
    </lineage>
</organism>
<reference evidence="2 3" key="1">
    <citation type="submission" date="2019-02" db="EMBL/GenBank/DDBJ databases">
        <title>Genome sequencing of the rare red list fungi Antrodiella citrinella (Flaviporus citrinellus).</title>
        <authorList>
            <person name="Buettner E."/>
            <person name="Kellner H."/>
        </authorList>
    </citation>
    <scope>NUCLEOTIDE SEQUENCE [LARGE SCALE GENOMIC DNA]</scope>
    <source>
        <strain evidence="2 3">DSM 108506</strain>
    </source>
</reference>
<dbReference type="Proteomes" id="UP000308730">
    <property type="component" value="Unassembled WGS sequence"/>
</dbReference>
<dbReference type="AlphaFoldDB" id="A0A4S4M295"/>
<feature type="compositionally biased region" description="Basic and acidic residues" evidence="1">
    <location>
        <begin position="22"/>
        <end position="38"/>
    </location>
</feature>
<sequence length="182" mass="20616">MSCTQPKRQAWLQTGPPTYSPPRKDGETSQKKRAKSCDDDSEGGEEYTLTAFGDVSPEDPYVPLGSKRYNLRPRVRRPPLPGKRYSPTDQYESTYARALADHLRNSQRDDDFTSSAQDFRDFMESVRASRRKAIKRADSVSSSRANSSSPRSSKGSSDFDSYDSPIPATRIRRRLPIPSWDE</sequence>
<evidence type="ECO:0000256" key="1">
    <source>
        <dbReference type="SAM" id="MobiDB-lite"/>
    </source>
</evidence>
<comment type="caution">
    <text evidence="2">The sequence shown here is derived from an EMBL/GenBank/DDBJ whole genome shotgun (WGS) entry which is preliminary data.</text>
</comment>
<proteinExistence type="predicted"/>